<sequence>MGSNQDLPWSRRIIICCDGTWQSSVDIKENVPSNVTKLCRHIARIGHDKNNPSKKFHQLVYYDSGVGTGNISSSEKRRQGGLGAGLAENVIEAYNFIVLNYEPGDEIFCFGFSRGAYTARAVAGLVTDIGVIKPLDMQVFPAIYRAYKRNEEGKEFRDTDEWKEFINGKLSQRGHDLSASQRNNGAINRAQSWEIPPHGDLSGSEQSRKVKVVGVWDTVGSLGIPDVAIFDNSNLRTKHGFHNVKLNGSIEHAFHALALDEKRKAFRPTLWYIPNELIKEGKPLPELKQVWFPGVHINSGGGSDDCITEMKGDLEHLAMTSFCWMLQCISPYLTIDQTAFHSSMEQYQRWLDTVRYNCTYHHETMFDWVKKKIPNIPIINPADDELAPPKRDPAHVHSNFDYGWGTGPIVDSYSGMYRLAGVYPRVPGHCQAEIYEDAGKEYKLQDVAKYGQTNEYIHPVCHYRDVVRGPELQSALKDWTRNFEPEEHGKGRFWWRIKDEKKALPEWVILKHENDEVNFERAWYNHCEKTDQSLAKLKKSGYVKDFLATLDERVDFTVKDRDADVYP</sequence>
<reference evidence="2" key="1">
    <citation type="journal article" date="2020" name="Stud. Mycol.">
        <title>101 Dothideomycetes genomes: a test case for predicting lifestyles and emergence of pathogens.</title>
        <authorList>
            <person name="Haridas S."/>
            <person name="Albert R."/>
            <person name="Binder M."/>
            <person name="Bloem J."/>
            <person name="Labutti K."/>
            <person name="Salamov A."/>
            <person name="Andreopoulos B."/>
            <person name="Baker S."/>
            <person name="Barry K."/>
            <person name="Bills G."/>
            <person name="Bluhm B."/>
            <person name="Cannon C."/>
            <person name="Castanera R."/>
            <person name="Culley D."/>
            <person name="Daum C."/>
            <person name="Ezra D."/>
            <person name="Gonzalez J."/>
            <person name="Henrissat B."/>
            <person name="Kuo A."/>
            <person name="Liang C."/>
            <person name="Lipzen A."/>
            <person name="Lutzoni F."/>
            <person name="Magnuson J."/>
            <person name="Mondo S."/>
            <person name="Nolan M."/>
            <person name="Ohm R."/>
            <person name="Pangilinan J."/>
            <person name="Park H.-J."/>
            <person name="Ramirez L."/>
            <person name="Alfaro M."/>
            <person name="Sun H."/>
            <person name="Tritt A."/>
            <person name="Yoshinaga Y."/>
            <person name="Zwiers L.-H."/>
            <person name="Turgeon B."/>
            <person name="Goodwin S."/>
            <person name="Spatafora J."/>
            <person name="Crous P."/>
            <person name="Grigoriev I."/>
        </authorList>
    </citation>
    <scope>NUCLEOTIDE SEQUENCE</scope>
    <source>
        <strain evidence="2">CBS 175.79</strain>
    </source>
</reference>
<evidence type="ECO:0000259" key="1">
    <source>
        <dbReference type="Pfam" id="PF09994"/>
    </source>
</evidence>
<dbReference type="GeneID" id="54279657"/>
<dbReference type="RefSeq" id="XP_033381800.1">
    <property type="nucleotide sequence ID" value="XM_033522260.1"/>
</dbReference>
<dbReference type="EMBL" id="ML978071">
    <property type="protein sequence ID" value="KAF2013461.1"/>
    <property type="molecule type" value="Genomic_DNA"/>
</dbReference>
<organism evidence="2 3">
    <name type="scientific">Aaosphaeria arxii CBS 175.79</name>
    <dbReference type="NCBI Taxonomy" id="1450172"/>
    <lineage>
        <taxon>Eukaryota</taxon>
        <taxon>Fungi</taxon>
        <taxon>Dikarya</taxon>
        <taxon>Ascomycota</taxon>
        <taxon>Pezizomycotina</taxon>
        <taxon>Dothideomycetes</taxon>
        <taxon>Pleosporomycetidae</taxon>
        <taxon>Pleosporales</taxon>
        <taxon>Pleosporales incertae sedis</taxon>
        <taxon>Aaosphaeria</taxon>
    </lineage>
</organism>
<accession>A0A6A5XKS5</accession>
<proteinExistence type="predicted"/>
<gene>
    <name evidence="2" type="ORF">BU24DRAFT_238667</name>
</gene>
<dbReference type="AlphaFoldDB" id="A0A6A5XKS5"/>
<feature type="domain" description="T6SS Phospholipase effector Tle1-like catalytic" evidence="1">
    <location>
        <begin position="11"/>
        <end position="327"/>
    </location>
</feature>
<keyword evidence="3" id="KW-1185">Reference proteome</keyword>
<dbReference type="Pfam" id="PF09994">
    <property type="entry name" value="T6SS_Tle1-like_cat"/>
    <property type="match status" value="1"/>
</dbReference>
<evidence type="ECO:0000313" key="2">
    <source>
        <dbReference type="EMBL" id="KAF2013461.1"/>
    </source>
</evidence>
<evidence type="ECO:0000313" key="3">
    <source>
        <dbReference type="Proteomes" id="UP000799778"/>
    </source>
</evidence>
<dbReference type="OrthoDB" id="3057168at2759"/>
<protein>
    <recommendedName>
        <fullName evidence="1">T6SS Phospholipase effector Tle1-like catalytic domain-containing protein</fullName>
    </recommendedName>
</protein>
<dbReference type="Proteomes" id="UP000799778">
    <property type="component" value="Unassembled WGS sequence"/>
</dbReference>
<dbReference type="PANTHER" id="PTHR33840:SF16">
    <property type="entry name" value="DUF2235 DOMAIN-CONTAINING PROTEIN"/>
    <property type="match status" value="1"/>
</dbReference>
<dbReference type="InterPro" id="IPR018712">
    <property type="entry name" value="Tle1-like_cat"/>
</dbReference>
<name>A0A6A5XKS5_9PLEO</name>
<dbReference type="PANTHER" id="PTHR33840">
    <property type="match status" value="1"/>
</dbReference>